<gene>
    <name evidence="1" type="ORF">BU202_08185</name>
</gene>
<dbReference type="AlphaFoldDB" id="A0A1Q8E657"/>
<proteinExistence type="predicted"/>
<dbReference type="GO" id="GO:0004519">
    <property type="term" value="F:endonuclease activity"/>
    <property type="evidence" value="ECO:0007669"/>
    <property type="project" value="UniProtKB-KW"/>
</dbReference>
<reference evidence="2" key="1">
    <citation type="submission" date="2016-12" db="EMBL/GenBank/DDBJ databases">
        <authorList>
            <person name="Gulvik C.A."/>
        </authorList>
    </citation>
    <scope>NUCLEOTIDE SEQUENCE [LARGE SCALE GENOMIC DNA]</scope>
    <source>
        <strain evidence="2">NED12-00049-6B</strain>
    </source>
</reference>
<comment type="caution">
    <text evidence="1">The sequence shown here is derived from an EMBL/GenBank/DDBJ whole genome shotgun (WGS) entry which is preliminary data.</text>
</comment>
<keyword evidence="2" id="KW-1185">Reference proteome</keyword>
<dbReference type="Proteomes" id="UP000186890">
    <property type="component" value="Unassembled WGS sequence"/>
</dbReference>
<organism evidence="1 2">
    <name type="scientific">Streptococcus cuniculi</name>
    <dbReference type="NCBI Taxonomy" id="1432788"/>
    <lineage>
        <taxon>Bacteria</taxon>
        <taxon>Bacillati</taxon>
        <taxon>Bacillota</taxon>
        <taxon>Bacilli</taxon>
        <taxon>Lactobacillales</taxon>
        <taxon>Streptococcaceae</taxon>
        <taxon>Streptococcus</taxon>
    </lineage>
</organism>
<evidence type="ECO:0000313" key="2">
    <source>
        <dbReference type="Proteomes" id="UP000186890"/>
    </source>
</evidence>
<protein>
    <submittedName>
        <fullName evidence="1">Endonuclease</fullName>
    </submittedName>
</protein>
<accession>A0A1Q8E657</accession>
<keyword evidence="1" id="KW-0378">Hydrolase</keyword>
<dbReference type="RefSeq" id="WP_075105296.1">
    <property type="nucleotide sequence ID" value="NZ_MSJM01000007.1"/>
</dbReference>
<evidence type="ECO:0000313" key="1">
    <source>
        <dbReference type="EMBL" id="OLF47295.1"/>
    </source>
</evidence>
<dbReference type="EMBL" id="MSJM01000007">
    <property type="protein sequence ID" value="OLF47295.1"/>
    <property type="molecule type" value="Genomic_DNA"/>
</dbReference>
<name>A0A1Q8E657_9STRE</name>
<dbReference type="OrthoDB" id="962665at2"/>
<keyword evidence="1" id="KW-0540">Nuclease</keyword>
<keyword evidence="1" id="KW-0255">Endonuclease</keyword>
<sequence length="111" mass="13727">MVYKQVRKTLKSKKWSKFRERILKRDNYLCQESLRFGERVQAEMVHHIYPVSEYPELEFVKWNCISLTNQKHNTFHDRKNDSIVGNGKIWQKRFKRQFQKFYQEKNFIPPT</sequence>